<reference evidence="2 3" key="1">
    <citation type="submission" date="2018-09" db="EMBL/GenBank/DDBJ databases">
        <authorList>
            <person name="Zhu H."/>
        </authorList>
    </citation>
    <scope>NUCLEOTIDE SEQUENCE [LARGE SCALE GENOMIC DNA]</scope>
    <source>
        <strain evidence="2 3">K1S02-6</strain>
    </source>
</reference>
<dbReference type="RefSeq" id="WP_119955414.1">
    <property type="nucleotide sequence ID" value="NZ_QYUR01000006.1"/>
</dbReference>
<protein>
    <recommendedName>
        <fullName evidence="4">Nitrogen fixation protein FixH</fullName>
    </recommendedName>
</protein>
<organism evidence="2 3">
    <name type="scientific">Pseudomonas cavernicola</name>
    <dbReference type="NCBI Taxonomy" id="2320866"/>
    <lineage>
        <taxon>Bacteria</taxon>
        <taxon>Pseudomonadati</taxon>
        <taxon>Pseudomonadota</taxon>
        <taxon>Gammaproteobacteria</taxon>
        <taxon>Pseudomonadales</taxon>
        <taxon>Pseudomonadaceae</taxon>
        <taxon>Pseudomonas</taxon>
    </lineage>
</organism>
<keyword evidence="1" id="KW-0472">Membrane</keyword>
<keyword evidence="3" id="KW-1185">Reference proteome</keyword>
<evidence type="ECO:0000256" key="1">
    <source>
        <dbReference type="SAM" id="Phobius"/>
    </source>
</evidence>
<dbReference type="Proteomes" id="UP000284021">
    <property type="component" value="Unassembled WGS sequence"/>
</dbReference>
<evidence type="ECO:0000313" key="3">
    <source>
        <dbReference type="Proteomes" id="UP000284021"/>
    </source>
</evidence>
<name>A0A418XB76_9PSED</name>
<comment type="caution">
    <text evidence="2">The sequence shown here is derived from an EMBL/GenBank/DDBJ whole genome shotgun (WGS) entry which is preliminary data.</text>
</comment>
<evidence type="ECO:0008006" key="4">
    <source>
        <dbReference type="Google" id="ProtNLM"/>
    </source>
</evidence>
<dbReference type="AlphaFoldDB" id="A0A418XB76"/>
<dbReference type="InterPro" id="IPR008620">
    <property type="entry name" value="FixH"/>
</dbReference>
<dbReference type="OrthoDB" id="5295180at2"/>
<keyword evidence="1" id="KW-0812">Transmembrane</keyword>
<gene>
    <name evidence="2" type="ORF">D3879_16765</name>
</gene>
<evidence type="ECO:0000313" key="2">
    <source>
        <dbReference type="EMBL" id="RJG09721.1"/>
    </source>
</evidence>
<feature type="transmembrane region" description="Helical" evidence="1">
    <location>
        <begin position="13"/>
        <end position="37"/>
    </location>
</feature>
<dbReference type="Pfam" id="PF05751">
    <property type="entry name" value="FixH"/>
    <property type="match status" value="1"/>
</dbReference>
<dbReference type="EMBL" id="QYUR01000006">
    <property type="protein sequence ID" value="RJG09721.1"/>
    <property type="molecule type" value="Genomic_DNA"/>
</dbReference>
<keyword evidence="1" id="KW-1133">Transmembrane helix</keyword>
<accession>A0A418XB76</accession>
<sequence length="178" mass="19797">MPATPASPWYKHIWPWIIIGMLATSVFLTINMVMIAADTEDTLVTDNYYEAGKGISRSLDRERLANDLKLQAKAHLDELTGEVSLRLSGNSRPDKLELNLISPTQAGKDRHIALTRSTTEEDRYIGQLPEAISGRRFIELLGQQGGQTWRLFEEEVVSPGGEMLLGDEPIPGAEDPRP</sequence>
<proteinExistence type="predicted"/>